<name>A0ABW8GBW6_9GAMM</name>
<dbReference type="Proteomes" id="UP001617689">
    <property type="component" value="Unassembled WGS sequence"/>
</dbReference>
<evidence type="ECO:0000313" key="2">
    <source>
        <dbReference type="Proteomes" id="UP001617689"/>
    </source>
</evidence>
<keyword evidence="2" id="KW-1185">Reference proteome</keyword>
<dbReference type="EMBL" id="JBIXLL010000003">
    <property type="protein sequence ID" value="MFJ5428988.1"/>
    <property type="molecule type" value="Genomic_DNA"/>
</dbReference>
<organism evidence="1 2">
    <name type="scientific">Pectobacterium actinidiae</name>
    <dbReference type="NCBI Taxonomy" id="1507808"/>
    <lineage>
        <taxon>Bacteria</taxon>
        <taxon>Pseudomonadati</taxon>
        <taxon>Pseudomonadota</taxon>
        <taxon>Gammaproteobacteria</taxon>
        <taxon>Enterobacterales</taxon>
        <taxon>Pectobacteriaceae</taxon>
        <taxon>Pectobacterium</taxon>
    </lineage>
</organism>
<gene>
    <name evidence="1" type="ORF">ACIPUP_07460</name>
</gene>
<protein>
    <submittedName>
        <fullName evidence="1">Uncharacterized protein</fullName>
    </submittedName>
</protein>
<proteinExistence type="predicted"/>
<comment type="caution">
    <text evidence="1">The sequence shown here is derived from an EMBL/GenBank/DDBJ whole genome shotgun (WGS) entry which is preliminary data.</text>
</comment>
<reference evidence="1 2" key="1">
    <citation type="submission" date="2024-10" db="EMBL/GenBank/DDBJ databases">
        <authorList>
            <person name="Lu C.-H."/>
        </authorList>
    </citation>
    <scope>NUCLEOTIDE SEQUENCE [LARGE SCALE GENOMIC DNA]</scope>
    <source>
        <strain evidence="1 2">22ZTDG03-2</strain>
    </source>
</reference>
<evidence type="ECO:0000313" key="1">
    <source>
        <dbReference type="EMBL" id="MFJ5428988.1"/>
    </source>
</evidence>
<sequence>MKEKQMLASISADTSRIEEKVALLLKVLPERVSDEFRGVVTSLFNNIVFVDSPVTVGASGSLDIICILDFDTATYNQVISTARAFEADLTHE</sequence>
<dbReference type="RefSeq" id="WP_400395167.1">
    <property type="nucleotide sequence ID" value="NZ_JBIXLL010000003.1"/>
</dbReference>
<accession>A0ABW8GBW6</accession>